<dbReference type="GO" id="GO:0016020">
    <property type="term" value="C:membrane"/>
    <property type="evidence" value="ECO:0007669"/>
    <property type="project" value="TreeGrafter"/>
</dbReference>
<dbReference type="PANTHER" id="PTHR12242:SF1">
    <property type="entry name" value="MYND-TYPE DOMAIN-CONTAINING PROTEIN"/>
    <property type="match status" value="1"/>
</dbReference>
<name>A0AAV2HCA3_LYMST</name>
<dbReference type="InterPro" id="IPR049352">
    <property type="entry name" value="Rost"/>
</dbReference>
<keyword evidence="1" id="KW-0812">Transmembrane</keyword>
<dbReference type="PANTHER" id="PTHR12242">
    <property type="entry name" value="OS02G0130600 PROTEIN-RELATED"/>
    <property type="match status" value="1"/>
</dbReference>
<keyword evidence="1" id="KW-1133">Transmembrane helix</keyword>
<feature type="transmembrane region" description="Helical" evidence="1">
    <location>
        <begin position="166"/>
        <end position="187"/>
    </location>
</feature>
<feature type="transmembrane region" description="Helical" evidence="1">
    <location>
        <begin position="37"/>
        <end position="57"/>
    </location>
</feature>
<proteinExistence type="predicted"/>
<feature type="transmembrane region" description="Helical" evidence="1">
    <location>
        <begin position="69"/>
        <end position="95"/>
    </location>
</feature>
<feature type="transmembrane region" description="Helical" evidence="1">
    <location>
        <begin position="224"/>
        <end position="244"/>
    </location>
</feature>
<dbReference type="EMBL" id="CAXITT010000078">
    <property type="protein sequence ID" value="CAL1530950.1"/>
    <property type="molecule type" value="Genomic_DNA"/>
</dbReference>
<evidence type="ECO:0008006" key="4">
    <source>
        <dbReference type="Google" id="ProtNLM"/>
    </source>
</evidence>
<evidence type="ECO:0000313" key="2">
    <source>
        <dbReference type="EMBL" id="CAL1530950.1"/>
    </source>
</evidence>
<dbReference type="Pfam" id="PF21534">
    <property type="entry name" value="Rost"/>
    <property type="match status" value="1"/>
</dbReference>
<keyword evidence="3" id="KW-1185">Reference proteome</keyword>
<evidence type="ECO:0000256" key="1">
    <source>
        <dbReference type="SAM" id="Phobius"/>
    </source>
</evidence>
<dbReference type="AlphaFoldDB" id="A0AAV2HCA3"/>
<organism evidence="2 3">
    <name type="scientific">Lymnaea stagnalis</name>
    <name type="common">Great pond snail</name>
    <name type="synonym">Helix stagnalis</name>
    <dbReference type="NCBI Taxonomy" id="6523"/>
    <lineage>
        <taxon>Eukaryota</taxon>
        <taxon>Metazoa</taxon>
        <taxon>Spiralia</taxon>
        <taxon>Lophotrochozoa</taxon>
        <taxon>Mollusca</taxon>
        <taxon>Gastropoda</taxon>
        <taxon>Heterobranchia</taxon>
        <taxon>Euthyneura</taxon>
        <taxon>Panpulmonata</taxon>
        <taxon>Hygrophila</taxon>
        <taxon>Lymnaeoidea</taxon>
        <taxon>Lymnaeidae</taxon>
        <taxon>Lymnaea</taxon>
    </lineage>
</organism>
<keyword evidence="1" id="KW-0472">Membrane</keyword>
<evidence type="ECO:0000313" key="3">
    <source>
        <dbReference type="Proteomes" id="UP001497497"/>
    </source>
</evidence>
<reference evidence="2 3" key="1">
    <citation type="submission" date="2024-04" db="EMBL/GenBank/DDBJ databases">
        <authorList>
            <consortium name="Genoscope - CEA"/>
            <person name="William W."/>
        </authorList>
    </citation>
    <scope>NUCLEOTIDE SEQUENCE [LARGE SCALE GENOMIC DNA]</scope>
</reference>
<dbReference type="Proteomes" id="UP001497497">
    <property type="component" value="Unassembled WGS sequence"/>
</dbReference>
<protein>
    <recommendedName>
        <fullName evidence="4">Protein rolling stone</fullName>
    </recommendedName>
</protein>
<sequence length="336" mass="38109">MTWPRCFGGVSKLSKESFLFFHNPSHDFILTMWTNNALLYAVWSSICCLYSLTMVIYSGMGAGYGVKILIWLTYWAFYSLTLRFIVTATNCWYYYFFGGDVLNNNDVNVNQTSTSNGGTSNTTKQRLYIDLPQDIDDNVQIKSCQEEKTSTPESNQELPINLAFQWFLQNISNAVSLLVTALFWALVYTGDPQTYVSINSHVLNSLMVLSDVMISRAPIRIQHAHVPITFLGIYIFFTIIYWAAGGTNHLGRPHIYNILDYSTKPGTAAVAILLVALIAVPLTQLFLYGIYRLRVCLHLACRKQVIMQKKTKEIHLSDIVAHDMDGYSIKMRPGDK</sequence>
<gene>
    <name evidence="2" type="ORF">GSLYS_00005075001</name>
</gene>
<comment type="caution">
    <text evidence="2">The sequence shown here is derived from an EMBL/GenBank/DDBJ whole genome shotgun (WGS) entry which is preliminary data.</text>
</comment>
<accession>A0AAV2HCA3</accession>
<feature type="transmembrane region" description="Helical" evidence="1">
    <location>
        <begin position="268"/>
        <end position="290"/>
    </location>
</feature>